<accession>A0A1G5SEP6</accession>
<dbReference type="STRING" id="51642.NSMM_330041"/>
<dbReference type="Proteomes" id="UP000198729">
    <property type="component" value="Unassembled WGS sequence"/>
</dbReference>
<dbReference type="EMBL" id="FMWO01000040">
    <property type="protein sequence ID" value="SCZ85021.1"/>
    <property type="molecule type" value="Genomic_DNA"/>
</dbReference>
<name>A0A1G5SEP6_9PROT</name>
<organism evidence="1 2">
    <name type="scientific">Nitrosomonas mobilis</name>
    <dbReference type="NCBI Taxonomy" id="51642"/>
    <lineage>
        <taxon>Bacteria</taxon>
        <taxon>Pseudomonadati</taxon>
        <taxon>Pseudomonadota</taxon>
        <taxon>Betaproteobacteria</taxon>
        <taxon>Nitrosomonadales</taxon>
        <taxon>Nitrosomonadaceae</taxon>
        <taxon>Nitrosomonas</taxon>
    </lineage>
</organism>
<sequence length="128" mass="14669">MQKKLWIYDGPSQYVNLKLPSISSALSGGYILFFFLHDGSVWLYSSCHPGKCVSGWSQTARRYGLQGIGNVMISRPFLFYTLVRKRITENIVEYKQENSSAYNIERKILIPKAEEVFMMAEPLPDNHG</sequence>
<keyword evidence="2" id="KW-1185">Reference proteome</keyword>
<dbReference type="AlphaFoldDB" id="A0A1G5SEP6"/>
<dbReference type="RefSeq" id="WP_090284948.1">
    <property type="nucleotide sequence ID" value="NZ_FMWO01000040.1"/>
</dbReference>
<gene>
    <name evidence="1" type="ORF">NSMM_330041</name>
</gene>
<evidence type="ECO:0000313" key="2">
    <source>
        <dbReference type="Proteomes" id="UP000198729"/>
    </source>
</evidence>
<evidence type="ECO:0000313" key="1">
    <source>
        <dbReference type="EMBL" id="SCZ85021.1"/>
    </source>
</evidence>
<proteinExistence type="predicted"/>
<reference evidence="1 2" key="1">
    <citation type="submission" date="2016-10" db="EMBL/GenBank/DDBJ databases">
        <authorList>
            <person name="de Groot N.N."/>
        </authorList>
    </citation>
    <scope>NUCLEOTIDE SEQUENCE [LARGE SCALE GENOMIC DNA]</scope>
    <source>
        <strain evidence="1">1</strain>
    </source>
</reference>
<protein>
    <submittedName>
        <fullName evidence="1">Uncharacterized protein</fullName>
    </submittedName>
</protein>